<feature type="transmembrane region" description="Helical" evidence="2">
    <location>
        <begin position="577"/>
        <end position="596"/>
    </location>
</feature>
<name>A0A9P9DIY2_9PLEO</name>
<evidence type="ECO:0000256" key="2">
    <source>
        <dbReference type="SAM" id="Phobius"/>
    </source>
</evidence>
<evidence type="ECO:0000313" key="4">
    <source>
        <dbReference type="EMBL" id="KAH7119842.1"/>
    </source>
</evidence>
<feature type="compositionally biased region" description="Polar residues" evidence="1">
    <location>
        <begin position="346"/>
        <end position="357"/>
    </location>
</feature>
<evidence type="ECO:0000256" key="3">
    <source>
        <dbReference type="SAM" id="SignalP"/>
    </source>
</evidence>
<proteinExistence type="predicted"/>
<sequence length="625" mass="67743">MFHFGFLVVLLFSSPAATTQASRSEFLTSLFHGPAFTSELEQMGIASVNYQPSAGAIRPRKDSDLPQSTNTEIITTCLPPFITTMSSSTTTMASSLVLAVTTSMTKNGYVSTKYITVIVKLNTLHSQFPMLTQIATSTLKSNANKRATNPLQELRSWFRATIPNNSSSNTPFHKLSHRDQYRLPELAASNYTIHHDAESDSFSIVVKLTQEDGTVDDYEIPIPAELLPKLYEEYKKGDGSETTTIAVMTTKDTVLYALEALTVPIAVWASNSKKPSTSVEEISSASEKPRKTSTETLGSKSSGEGSSFTSERIESPSGVHTTSSSVPALVSASLTDAPEAIPASTEFPTPISSSAAESQPCPDVSATSLIIESTPEPTPSSISSSTFEPERPCNAISSTSESTALSPLILAPTQESWEYNTDDEGPDDSPPSTPSPSPSPSPSFPTPTFITIFTPLPAPDSGLNIKETWDNDQGLTDEELRNEACQLIVPDLQSSAEFSSLVIWEAHAESESQTSDPSHTSKKKFQDFFTPVQSSSSLSPSFPSILSSPTSSFTITTPSLHTTPTLIYPRFHTVEPIGYIIISLMGIIAICHFWHFTRAPRIFGWWDEVGLWEWVAGRLGIYGRG</sequence>
<accession>A0A9P9DIY2</accession>
<feature type="chain" id="PRO_5040205729" evidence="3">
    <location>
        <begin position="22"/>
        <end position="625"/>
    </location>
</feature>
<keyword evidence="2" id="KW-0812">Transmembrane</keyword>
<reference evidence="4" key="1">
    <citation type="journal article" date="2021" name="Nat. Commun.">
        <title>Genetic determinants of endophytism in the Arabidopsis root mycobiome.</title>
        <authorList>
            <person name="Mesny F."/>
            <person name="Miyauchi S."/>
            <person name="Thiergart T."/>
            <person name="Pickel B."/>
            <person name="Atanasova L."/>
            <person name="Karlsson M."/>
            <person name="Huettel B."/>
            <person name="Barry K.W."/>
            <person name="Haridas S."/>
            <person name="Chen C."/>
            <person name="Bauer D."/>
            <person name="Andreopoulos W."/>
            <person name="Pangilinan J."/>
            <person name="LaButti K."/>
            <person name="Riley R."/>
            <person name="Lipzen A."/>
            <person name="Clum A."/>
            <person name="Drula E."/>
            <person name="Henrissat B."/>
            <person name="Kohler A."/>
            <person name="Grigoriev I.V."/>
            <person name="Martin F.M."/>
            <person name="Hacquard S."/>
        </authorList>
    </citation>
    <scope>NUCLEOTIDE SEQUENCE</scope>
    <source>
        <strain evidence="4">MPI-CAGE-CH-0243</strain>
    </source>
</reference>
<evidence type="ECO:0000256" key="1">
    <source>
        <dbReference type="SAM" id="MobiDB-lite"/>
    </source>
</evidence>
<dbReference type="EMBL" id="JAGMWT010000011">
    <property type="protein sequence ID" value="KAH7119842.1"/>
    <property type="molecule type" value="Genomic_DNA"/>
</dbReference>
<feature type="compositionally biased region" description="Polar residues" evidence="1">
    <location>
        <begin position="395"/>
        <end position="405"/>
    </location>
</feature>
<evidence type="ECO:0000313" key="5">
    <source>
        <dbReference type="Proteomes" id="UP000700596"/>
    </source>
</evidence>
<gene>
    <name evidence="4" type="ORF">B0J11DRAFT_508634</name>
</gene>
<comment type="caution">
    <text evidence="4">The sequence shown here is derived from an EMBL/GenBank/DDBJ whole genome shotgun (WGS) entry which is preliminary data.</text>
</comment>
<organism evidence="4 5">
    <name type="scientific">Dendryphion nanum</name>
    <dbReference type="NCBI Taxonomy" id="256645"/>
    <lineage>
        <taxon>Eukaryota</taxon>
        <taxon>Fungi</taxon>
        <taxon>Dikarya</taxon>
        <taxon>Ascomycota</taxon>
        <taxon>Pezizomycotina</taxon>
        <taxon>Dothideomycetes</taxon>
        <taxon>Pleosporomycetidae</taxon>
        <taxon>Pleosporales</taxon>
        <taxon>Torulaceae</taxon>
        <taxon>Dendryphion</taxon>
    </lineage>
</organism>
<feature type="region of interest" description="Disordered" evidence="1">
    <location>
        <begin position="276"/>
        <end position="324"/>
    </location>
</feature>
<keyword evidence="2" id="KW-1133">Transmembrane helix</keyword>
<keyword evidence="5" id="KW-1185">Reference proteome</keyword>
<feature type="compositionally biased region" description="Pro residues" evidence="1">
    <location>
        <begin position="428"/>
        <end position="445"/>
    </location>
</feature>
<feature type="compositionally biased region" description="Low complexity" evidence="1">
    <location>
        <begin position="370"/>
        <end position="387"/>
    </location>
</feature>
<feature type="signal peptide" evidence="3">
    <location>
        <begin position="1"/>
        <end position="21"/>
    </location>
</feature>
<dbReference type="Proteomes" id="UP000700596">
    <property type="component" value="Unassembled WGS sequence"/>
</dbReference>
<protein>
    <submittedName>
        <fullName evidence="4">Uncharacterized protein</fullName>
    </submittedName>
</protein>
<keyword evidence="2" id="KW-0472">Membrane</keyword>
<keyword evidence="3" id="KW-0732">Signal</keyword>
<feature type="compositionally biased region" description="Low complexity" evidence="1">
    <location>
        <begin position="294"/>
        <end position="310"/>
    </location>
</feature>
<feature type="compositionally biased region" description="Polar residues" evidence="1">
    <location>
        <begin position="276"/>
        <end position="286"/>
    </location>
</feature>
<feature type="region of interest" description="Disordered" evidence="1">
    <location>
        <begin position="418"/>
        <end position="450"/>
    </location>
</feature>
<dbReference type="AlphaFoldDB" id="A0A9P9DIY2"/>
<feature type="region of interest" description="Disordered" evidence="1">
    <location>
        <begin position="342"/>
        <end position="406"/>
    </location>
</feature>